<dbReference type="Pfam" id="PF11452">
    <property type="entry name" value="DUF3000"/>
    <property type="match status" value="1"/>
</dbReference>
<organism evidence="1 2">
    <name type="scientific">Corynebacterium bovis</name>
    <dbReference type="NCBI Taxonomy" id="36808"/>
    <lineage>
        <taxon>Bacteria</taxon>
        <taxon>Bacillati</taxon>
        <taxon>Actinomycetota</taxon>
        <taxon>Actinomycetes</taxon>
        <taxon>Mycobacteriales</taxon>
        <taxon>Corynebacteriaceae</taxon>
        <taxon>Corynebacterium</taxon>
    </lineage>
</organism>
<proteinExistence type="predicted"/>
<name>A0A3R8RLF3_9CORY</name>
<dbReference type="InterPro" id="IPR021555">
    <property type="entry name" value="DUF3000"/>
</dbReference>
<protein>
    <submittedName>
        <fullName evidence="1">DUF3000 domain-containing protein</fullName>
    </submittedName>
</protein>
<dbReference type="AlphaFoldDB" id="A0A3R8RLF3"/>
<accession>A0A3R8RLF3</accession>
<sequence length="244" mass="25455">MPAPPVDAETPTRRASPGAGGTPVTLTPVRAETEIPETIPENFRLAVRSMHEAPVRSGITVTEIRPPRKLAPLSHAVGLEVDRGLSEDELLAAAEQAARPTAVTPGRAVPAPTDGDAFGRLILLHDPRTEEHSGGAMRLVAYVQADMDDAVASDPLLPDVAWDWLTEGLAAGDADVTDLGGTVTSTASVRYGSIGGPPRAHQLEMRASWTAGQPDLSAHVRAFSEVLANVAGLPPEGVAVLGRN</sequence>
<evidence type="ECO:0000313" key="2">
    <source>
        <dbReference type="Proteomes" id="UP000276526"/>
    </source>
</evidence>
<gene>
    <name evidence="1" type="ORF">CXF48_01015</name>
</gene>
<evidence type="ECO:0000313" key="1">
    <source>
        <dbReference type="EMBL" id="RRO87970.1"/>
    </source>
</evidence>
<dbReference type="OrthoDB" id="3210980at2"/>
<dbReference type="Proteomes" id="UP000276526">
    <property type="component" value="Unassembled WGS sequence"/>
</dbReference>
<comment type="caution">
    <text evidence="1">The sequence shown here is derived from an EMBL/GenBank/DDBJ whole genome shotgun (WGS) entry which is preliminary data.</text>
</comment>
<reference evidence="1 2" key="1">
    <citation type="submission" date="2018-01" db="EMBL/GenBank/DDBJ databases">
        <title>Twenty Corynebacterium bovis Genomes.</title>
        <authorList>
            <person name="Gulvik C.A."/>
        </authorList>
    </citation>
    <scope>NUCLEOTIDE SEQUENCE [LARGE SCALE GENOMIC DNA]</scope>
    <source>
        <strain evidence="1 2">F6900</strain>
    </source>
</reference>
<dbReference type="EMBL" id="PQNK01000001">
    <property type="protein sequence ID" value="RRO87970.1"/>
    <property type="molecule type" value="Genomic_DNA"/>
</dbReference>